<dbReference type="InterPro" id="IPR028119">
    <property type="entry name" value="Snapin/Pallidin/Snn1"/>
</dbReference>
<dbReference type="GO" id="GO:0032418">
    <property type="term" value="P:lysosome localization"/>
    <property type="evidence" value="ECO:0007669"/>
    <property type="project" value="TreeGrafter"/>
</dbReference>
<evidence type="ECO:0000256" key="1">
    <source>
        <dbReference type="ARBA" id="ARBA00006111"/>
    </source>
</evidence>
<dbReference type="GO" id="GO:0016079">
    <property type="term" value="P:synaptic vesicle exocytosis"/>
    <property type="evidence" value="ECO:0007669"/>
    <property type="project" value="TreeGrafter"/>
</dbReference>
<dbReference type="PANTHER" id="PTHR31305">
    <property type="entry name" value="SNARE-ASSOCIATED PROTEIN SNAPIN"/>
    <property type="match status" value="1"/>
</dbReference>
<keyword evidence="4" id="KW-0812">Transmembrane</keyword>
<name>A0A1I7X0G4_HETBA</name>
<dbReference type="PANTHER" id="PTHR31305:SF2">
    <property type="entry name" value="SNARE-ASSOCIATED PROTEIN SNAPIN"/>
    <property type="match status" value="1"/>
</dbReference>
<comment type="similarity">
    <text evidence="1">Belongs to the SNAPIN family.</text>
</comment>
<feature type="transmembrane region" description="Helical" evidence="4">
    <location>
        <begin position="189"/>
        <end position="215"/>
    </location>
</feature>
<evidence type="ECO:0000256" key="4">
    <source>
        <dbReference type="SAM" id="Phobius"/>
    </source>
</evidence>
<dbReference type="GO" id="GO:0031083">
    <property type="term" value="C:BLOC-1 complex"/>
    <property type="evidence" value="ECO:0007669"/>
    <property type="project" value="InterPro"/>
</dbReference>
<evidence type="ECO:0000313" key="6">
    <source>
        <dbReference type="WBParaSite" id="Hba_10931"/>
    </source>
</evidence>
<protein>
    <recommendedName>
        <fullName evidence="3">Biogenesis of lysosome-related organelles complex 1 subunit 7</fullName>
    </recommendedName>
</protein>
<dbReference type="Proteomes" id="UP000095283">
    <property type="component" value="Unplaced"/>
</dbReference>
<dbReference type="InterPro" id="IPR017246">
    <property type="entry name" value="Snapin"/>
</dbReference>
<reference evidence="6" key="1">
    <citation type="submission" date="2016-11" db="UniProtKB">
        <authorList>
            <consortium name="WormBaseParasite"/>
        </authorList>
    </citation>
    <scope>IDENTIFICATION</scope>
</reference>
<dbReference type="GO" id="GO:0099078">
    <property type="term" value="C:BORC complex"/>
    <property type="evidence" value="ECO:0007669"/>
    <property type="project" value="TreeGrafter"/>
</dbReference>
<organism evidence="5 6">
    <name type="scientific">Heterorhabditis bacteriophora</name>
    <name type="common">Entomopathogenic nematode worm</name>
    <dbReference type="NCBI Taxonomy" id="37862"/>
    <lineage>
        <taxon>Eukaryota</taxon>
        <taxon>Metazoa</taxon>
        <taxon>Ecdysozoa</taxon>
        <taxon>Nematoda</taxon>
        <taxon>Chromadorea</taxon>
        <taxon>Rhabditida</taxon>
        <taxon>Rhabditina</taxon>
        <taxon>Rhabditomorpha</taxon>
        <taxon>Strongyloidea</taxon>
        <taxon>Heterorhabditidae</taxon>
        <taxon>Heterorhabditis</taxon>
    </lineage>
</organism>
<dbReference type="GO" id="GO:0000149">
    <property type="term" value="F:SNARE binding"/>
    <property type="evidence" value="ECO:0007669"/>
    <property type="project" value="TreeGrafter"/>
</dbReference>
<accession>A0A1I7X0G4</accession>
<dbReference type="GO" id="GO:0007040">
    <property type="term" value="P:lysosome organization"/>
    <property type="evidence" value="ECO:0007669"/>
    <property type="project" value="TreeGrafter"/>
</dbReference>
<dbReference type="WBParaSite" id="Hba_10931">
    <property type="protein sequence ID" value="Hba_10931"/>
    <property type="gene ID" value="Hba_10931"/>
</dbReference>
<evidence type="ECO:0000256" key="2">
    <source>
        <dbReference type="ARBA" id="ARBA00023054"/>
    </source>
</evidence>
<dbReference type="GO" id="GO:0008021">
    <property type="term" value="C:synaptic vesicle"/>
    <property type="evidence" value="ECO:0007669"/>
    <property type="project" value="TreeGrafter"/>
</dbReference>
<dbReference type="GO" id="GO:2000300">
    <property type="term" value="P:regulation of synaptic vesicle exocytosis"/>
    <property type="evidence" value="ECO:0007669"/>
    <property type="project" value="TreeGrafter"/>
</dbReference>
<keyword evidence="4" id="KW-1133">Transmembrane helix</keyword>
<evidence type="ECO:0000256" key="3">
    <source>
        <dbReference type="ARBA" id="ARBA00033330"/>
    </source>
</evidence>
<keyword evidence="5" id="KW-1185">Reference proteome</keyword>
<keyword evidence="2" id="KW-0175">Coiled coil</keyword>
<dbReference type="Pfam" id="PF14712">
    <property type="entry name" value="Snapin_Pallidin"/>
    <property type="match status" value="1"/>
</dbReference>
<sequence length="219" mass="24601">MKLYDMKQQMIHVPATTLMTAKDSKMIKPAGILSGFVTVTRTQPTLPGGPVYEESELPSNLVVELPISGIRKEPNLNMGNLKQRLKAFEFKKIKLRRNEKWELVLLSGMSGGSSPSETGGGSDMSDGIMSVVRPAIQQLDAQVQSTRNSQVILATRIRELSDLLHDMSQDQPYDLDVYSRKLDDTRRRLLNFGFINLLNTLLLKINEVCLLYIYINSSN</sequence>
<dbReference type="GO" id="GO:0006886">
    <property type="term" value="P:intracellular protein transport"/>
    <property type="evidence" value="ECO:0007669"/>
    <property type="project" value="InterPro"/>
</dbReference>
<dbReference type="AlphaFoldDB" id="A0A1I7X0G4"/>
<evidence type="ECO:0000313" key="5">
    <source>
        <dbReference type="Proteomes" id="UP000095283"/>
    </source>
</evidence>
<dbReference type="GO" id="GO:0008333">
    <property type="term" value="P:endosome to lysosome transport"/>
    <property type="evidence" value="ECO:0007669"/>
    <property type="project" value="TreeGrafter"/>
</dbReference>
<keyword evidence="4" id="KW-0472">Membrane</keyword>
<proteinExistence type="inferred from homology"/>